<comment type="caution">
    <text evidence="1">The sequence shown here is derived from an EMBL/GenBank/DDBJ whole genome shotgun (WGS) entry which is preliminary data.</text>
</comment>
<dbReference type="EMBL" id="JAAXLA010000009">
    <property type="protein sequence ID" value="NMH97116.1"/>
    <property type="molecule type" value="Genomic_DNA"/>
</dbReference>
<evidence type="ECO:0000313" key="2">
    <source>
        <dbReference type="Proteomes" id="UP000820669"/>
    </source>
</evidence>
<dbReference type="RefSeq" id="WP_169380500.1">
    <property type="nucleotide sequence ID" value="NZ_JAAXLA010000009.1"/>
</dbReference>
<name>A0ABX1S6B7_9PSEU</name>
<gene>
    <name evidence="1" type="ORF">HF526_07275</name>
</gene>
<organism evidence="1 2">
    <name type="scientific">Pseudonocardia acidicola</name>
    <dbReference type="NCBI Taxonomy" id="2724939"/>
    <lineage>
        <taxon>Bacteria</taxon>
        <taxon>Bacillati</taxon>
        <taxon>Actinomycetota</taxon>
        <taxon>Actinomycetes</taxon>
        <taxon>Pseudonocardiales</taxon>
        <taxon>Pseudonocardiaceae</taxon>
        <taxon>Pseudonocardia</taxon>
    </lineage>
</organism>
<protein>
    <submittedName>
        <fullName evidence="1">Uncharacterized protein</fullName>
    </submittedName>
</protein>
<evidence type="ECO:0000313" key="1">
    <source>
        <dbReference type="EMBL" id="NMH97116.1"/>
    </source>
</evidence>
<dbReference type="Proteomes" id="UP000820669">
    <property type="component" value="Unassembled WGS sequence"/>
</dbReference>
<sequence length="80" mass="9358">MTDFSPHQLVLADAHRVDRDREGIAMLLHEALARARQQEAEQAAAEHRLARRLRAGRRWTRLARFAERRAERARRHLGVV</sequence>
<proteinExistence type="predicted"/>
<keyword evidence="2" id="KW-1185">Reference proteome</keyword>
<accession>A0ABX1S6B7</accession>
<reference evidence="1 2" key="1">
    <citation type="submission" date="2020-04" db="EMBL/GenBank/DDBJ databases">
        <authorList>
            <person name="Klaysubun C."/>
            <person name="Duangmal K."/>
            <person name="Lipun K."/>
        </authorList>
    </citation>
    <scope>NUCLEOTIDE SEQUENCE [LARGE SCALE GENOMIC DNA]</scope>
    <source>
        <strain evidence="1 2">K10HN5</strain>
    </source>
</reference>